<dbReference type="EMBL" id="JAPEUR010000044">
    <property type="protein sequence ID" value="KAJ4326164.1"/>
    <property type="molecule type" value="Genomic_DNA"/>
</dbReference>
<evidence type="ECO:0000259" key="2">
    <source>
        <dbReference type="Pfam" id="PF00144"/>
    </source>
</evidence>
<dbReference type="PANTHER" id="PTHR46825:SF9">
    <property type="entry name" value="BETA-LACTAMASE-RELATED DOMAIN-CONTAINING PROTEIN"/>
    <property type="match status" value="1"/>
</dbReference>
<dbReference type="Gene3D" id="3.40.710.10">
    <property type="entry name" value="DD-peptidase/beta-lactamase superfamily"/>
    <property type="match status" value="1"/>
</dbReference>
<accession>A0A9W8WHU6</accession>
<dbReference type="Proteomes" id="UP001140502">
    <property type="component" value="Unassembled WGS sequence"/>
</dbReference>
<comment type="caution">
    <text evidence="3">The sequence shown here is derived from an EMBL/GenBank/DDBJ whole genome shotgun (WGS) entry which is preliminary data.</text>
</comment>
<organism evidence="3 4">
    <name type="scientific">Fusarium piperis</name>
    <dbReference type="NCBI Taxonomy" id="1435070"/>
    <lineage>
        <taxon>Eukaryota</taxon>
        <taxon>Fungi</taxon>
        <taxon>Dikarya</taxon>
        <taxon>Ascomycota</taxon>
        <taxon>Pezizomycotina</taxon>
        <taxon>Sordariomycetes</taxon>
        <taxon>Hypocreomycetidae</taxon>
        <taxon>Hypocreales</taxon>
        <taxon>Nectriaceae</taxon>
        <taxon>Fusarium</taxon>
        <taxon>Fusarium solani species complex</taxon>
    </lineage>
</organism>
<feature type="domain" description="Beta-lactamase-related" evidence="2">
    <location>
        <begin position="13"/>
        <end position="351"/>
    </location>
</feature>
<evidence type="ECO:0000313" key="3">
    <source>
        <dbReference type="EMBL" id="KAJ4326164.1"/>
    </source>
</evidence>
<dbReference type="InterPro" id="IPR001466">
    <property type="entry name" value="Beta-lactam-related"/>
</dbReference>
<dbReference type="OrthoDB" id="5946976at2759"/>
<gene>
    <name evidence="3" type="ORF">N0V84_003214</name>
</gene>
<evidence type="ECO:0000313" key="4">
    <source>
        <dbReference type="Proteomes" id="UP001140502"/>
    </source>
</evidence>
<dbReference type="InterPro" id="IPR050491">
    <property type="entry name" value="AmpC-like"/>
</dbReference>
<keyword evidence="4" id="KW-1185">Reference proteome</keyword>
<dbReference type="SUPFAM" id="SSF56601">
    <property type="entry name" value="beta-lactamase/transpeptidase-like"/>
    <property type="match status" value="1"/>
</dbReference>
<dbReference type="Pfam" id="PF00144">
    <property type="entry name" value="Beta-lactamase"/>
    <property type="match status" value="1"/>
</dbReference>
<proteinExistence type="inferred from homology"/>
<protein>
    <recommendedName>
        <fullName evidence="2">Beta-lactamase-related domain-containing protein</fullName>
    </recommendedName>
</protein>
<dbReference type="PANTHER" id="PTHR46825">
    <property type="entry name" value="D-ALANYL-D-ALANINE-CARBOXYPEPTIDASE/ENDOPEPTIDASE AMPH"/>
    <property type="match status" value="1"/>
</dbReference>
<dbReference type="InterPro" id="IPR012338">
    <property type="entry name" value="Beta-lactam/transpept-like"/>
</dbReference>
<comment type="similarity">
    <text evidence="1">Belongs to the peptidase S12 family.</text>
</comment>
<name>A0A9W8WHU6_9HYPO</name>
<dbReference type="AlphaFoldDB" id="A0A9W8WHU6"/>
<sequence length="516" mass="57550">MTKAENPLTEEFAKFAKEKLDEWKVPGISVGVIDNGRVYTAGYGNATLPDTPATPETLWYAGSTTKAFTAAVIALLIDSGKYPALEKGWQTTISSILREDFVLQDEWATNHLTLEDAVAHRTGMPRHDQSMSRLVDDGNGGKRLATVKDVTRNLRNLPLSQEPRVKFQYCNLMYAVLSHVIETVTGKSLGDVMRELILEPLGMTSTYLSLDDAKASPNDLAAGYYWDEDTSEHVLVESVSVLEHGGAGAIISNAEDYAKWAKCMLFSTPPFSEAVHEDIRKPRIVQRMPNGGKDVTTYALGWDRVQYHGHLMYSHNGGMMAAGSTVIWFPDDKFGLVGFGNTSLTANAAIDTVLYKLIDEKLDIKPAERKDAAKEWRSGIDHWIKCYDKALDNVYPNRPHPPIPSPVSVKNLAGKYYDPGYKTIELRAVPHPGKPGEEMLVAEREDASWLMHMRLHHVSGTWWIMYALEMGSPNLFREYEQVEFKIGHDGKATALEVDFYALIGGQHEGKVVFNRV</sequence>
<reference evidence="3" key="1">
    <citation type="submission" date="2022-10" db="EMBL/GenBank/DDBJ databases">
        <title>Tapping the CABI collections for fungal endophytes: first genome assemblies for Collariella, Neodidymelliopsis, Ascochyta clinopodiicola, Didymella pomorum, Didymosphaeria variabile, Neocosmospora piperis and Neocucurbitaria cava.</title>
        <authorList>
            <person name="Hill R."/>
        </authorList>
    </citation>
    <scope>NUCLEOTIDE SEQUENCE</scope>
    <source>
        <strain evidence="3">IMI 366586</strain>
    </source>
</reference>
<evidence type="ECO:0000256" key="1">
    <source>
        <dbReference type="ARBA" id="ARBA00038215"/>
    </source>
</evidence>